<proteinExistence type="predicted"/>
<dbReference type="Gene3D" id="3.60.21.10">
    <property type="match status" value="1"/>
</dbReference>
<dbReference type="EMBL" id="CP129013">
    <property type="protein sequence ID" value="WLR43761.1"/>
    <property type="molecule type" value="Genomic_DNA"/>
</dbReference>
<dbReference type="InterPro" id="IPR051158">
    <property type="entry name" value="Metallophosphoesterase_sf"/>
</dbReference>
<organism evidence="3 4">
    <name type="scientific">Bacillus carboniphilus</name>
    <dbReference type="NCBI Taxonomy" id="86663"/>
    <lineage>
        <taxon>Bacteria</taxon>
        <taxon>Bacillati</taxon>
        <taxon>Bacillota</taxon>
        <taxon>Bacilli</taxon>
        <taxon>Bacillales</taxon>
        <taxon>Bacillaceae</taxon>
        <taxon>Bacillus</taxon>
    </lineage>
</organism>
<dbReference type="PANTHER" id="PTHR31302">
    <property type="entry name" value="TRANSMEMBRANE PROTEIN WITH METALLOPHOSPHOESTERASE DOMAIN-RELATED"/>
    <property type="match status" value="1"/>
</dbReference>
<keyword evidence="1" id="KW-0472">Membrane</keyword>
<protein>
    <submittedName>
        <fullName evidence="3">Metallophosphoesterase family protein</fullName>
    </submittedName>
</protein>
<feature type="domain" description="Calcineurin-like phosphoesterase" evidence="2">
    <location>
        <begin position="47"/>
        <end position="200"/>
    </location>
</feature>
<evidence type="ECO:0000313" key="3">
    <source>
        <dbReference type="EMBL" id="WLR43761.1"/>
    </source>
</evidence>
<evidence type="ECO:0000313" key="4">
    <source>
        <dbReference type="Proteomes" id="UP001197974"/>
    </source>
</evidence>
<gene>
    <name evidence="3" type="ORF">LC087_06430</name>
</gene>
<dbReference type="SUPFAM" id="SSF56300">
    <property type="entry name" value="Metallo-dependent phosphatases"/>
    <property type="match status" value="1"/>
</dbReference>
<dbReference type="Proteomes" id="UP001197974">
    <property type="component" value="Chromosome"/>
</dbReference>
<keyword evidence="1" id="KW-0812">Transmembrane</keyword>
<accession>A0ABY9JWI8</accession>
<dbReference type="InterPro" id="IPR029052">
    <property type="entry name" value="Metallo-depent_PP-like"/>
</dbReference>
<evidence type="ECO:0000259" key="2">
    <source>
        <dbReference type="Pfam" id="PF00149"/>
    </source>
</evidence>
<keyword evidence="1" id="KW-1133">Transmembrane helix</keyword>
<dbReference type="PANTHER" id="PTHR31302:SF32">
    <property type="entry name" value="PHOSPHOESTERASE"/>
    <property type="match status" value="1"/>
</dbReference>
<dbReference type="InterPro" id="IPR004843">
    <property type="entry name" value="Calcineurin-like_PHP"/>
</dbReference>
<keyword evidence="4" id="KW-1185">Reference proteome</keyword>
<evidence type="ECO:0000256" key="1">
    <source>
        <dbReference type="SAM" id="Phobius"/>
    </source>
</evidence>
<sequence>MTVSIIIIGVAFIVFINIMMVKNAFDNHLIKQVLTFSNFPSDNEQVNIFFISDIHRRLISKKLLDQIDQPIDVVIIGGDLAEKGVSLKRVKKNLVELKKIAPVYFVYGNNDEEIGARNLDALLLELGIIVLNNCAITLQLKNGTLNLAGIDDISKQRDRLDKALEGICGFTILVSHHPNVISQLGKKSEVDLVLSGHTHGGQIRLGPIGFYKKGSLDYYGHTAVLVSNGYGTTGIPMRIGAKSETHQLTIMKAN</sequence>
<reference evidence="3 4" key="1">
    <citation type="submission" date="2023-06" db="EMBL/GenBank/DDBJ databases">
        <title>Five Gram-positive bacteria isolated from mangrove sediments in Shenzhen, Guangdong, China.</title>
        <authorList>
            <person name="Yu S."/>
            <person name="Zheng W."/>
            <person name="Huang Y."/>
        </authorList>
    </citation>
    <scope>NUCLEOTIDE SEQUENCE [LARGE SCALE GENOMIC DNA]</scope>
    <source>
        <strain evidence="3 4">SaN35-3</strain>
    </source>
</reference>
<feature type="transmembrane region" description="Helical" evidence="1">
    <location>
        <begin position="6"/>
        <end position="25"/>
    </location>
</feature>
<name>A0ABY9JWI8_9BACI</name>
<dbReference type="RefSeq" id="WP_226538577.1">
    <property type="nucleotide sequence ID" value="NZ_CP129013.1"/>
</dbReference>
<dbReference type="Pfam" id="PF00149">
    <property type="entry name" value="Metallophos"/>
    <property type="match status" value="1"/>
</dbReference>